<dbReference type="EMBL" id="PSQE01000001">
    <property type="protein sequence ID" value="RHN79670.1"/>
    <property type="molecule type" value="Genomic_DNA"/>
</dbReference>
<organism evidence="1">
    <name type="scientific">Medicago truncatula</name>
    <name type="common">Barrel medic</name>
    <name type="synonym">Medicago tribuloides</name>
    <dbReference type="NCBI Taxonomy" id="3880"/>
    <lineage>
        <taxon>Eukaryota</taxon>
        <taxon>Viridiplantae</taxon>
        <taxon>Streptophyta</taxon>
        <taxon>Embryophyta</taxon>
        <taxon>Tracheophyta</taxon>
        <taxon>Spermatophyta</taxon>
        <taxon>Magnoliopsida</taxon>
        <taxon>eudicotyledons</taxon>
        <taxon>Gunneridae</taxon>
        <taxon>Pentapetalae</taxon>
        <taxon>rosids</taxon>
        <taxon>fabids</taxon>
        <taxon>Fabales</taxon>
        <taxon>Fabaceae</taxon>
        <taxon>Papilionoideae</taxon>
        <taxon>50 kb inversion clade</taxon>
        <taxon>NPAAA clade</taxon>
        <taxon>Hologalegina</taxon>
        <taxon>IRL clade</taxon>
        <taxon>Trifolieae</taxon>
        <taxon>Medicago</taxon>
    </lineage>
</organism>
<sequence length="51" mass="5802">MLMIAGNEPSLLMGFSLWKGQLRSFGIFQFLHHNSHSCDLMELSYGNTPIM</sequence>
<proteinExistence type="predicted"/>
<protein>
    <submittedName>
        <fullName evidence="1">Uncharacterized protein</fullName>
    </submittedName>
</protein>
<gene>
    <name evidence="1" type="ORF">MtrunA17_Chr1g0179831</name>
</gene>
<comment type="caution">
    <text evidence="1">The sequence shown here is derived from an EMBL/GenBank/DDBJ whole genome shotgun (WGS) entry which is preliminary data.</text>
</comment>
<evidence type="ECO:0000313" key="1">
    <source>
        <dbReference type="EMBL" id="RHN79670.1"/>
    </source>
</evidence>
<accession>A0A396JMZ7</accession>
<name>A0A396JMZ7_MEDTR</name>
<dbReference type="Proteomes" id="UP000265566">
    <property type="component" value="Chromosome 1"/>
</dbReference>
<reference evidence="1" key="1">
    <citation type="journal article" date="2018" name="Nat. Plants">
        <title>Whole-genome landscape of Medicago truncatula symbiotic genes.</title>
        <authorList>
            <person name="Pecrix Y."/>
            <person name="Gamas P."/>
            <person name="Carrere S."/>
        </authorList>
    </citation>
    <scope>NUCLEOTIDE SEQUENCE</scope>
    <source>
        <tissue evidence="1">Leaves</tissue>
    </source>
</reference>
<dbReference type="AlphaFoldDB" id="A0A396JMZ7"/>
<dbReference type="Gramene" id="rna3490">
    <property type="protein sequence ID" value="RHN79670.1"/>
    <property type="gene ID" value="gene3490"/>
</dbReference>